<dbReference type="EMBL" id="BEGY01000049">
    <property type="protein sequence ID" value="GAX80121.1"/>
    <property type="molecule type" value="Genomic_DNA"/>
</dbReference>
<keyword evidence="4" id="KW-1185">Reference proteome</keyword>
<evidence type="ECO:0000256" key="1">
    <source>
        <dbReference type="SAM" id="MobiDB-lite"/>
    </source>
</evidence>
<feature type="region of interest" description="Disordered" evidence="1">
    <location>
        <begin position="409"/>
        <end position="441"/>
    </location>
</feature>
<feature type="region of interest" description="Disordered" evidence="1">
    <location>
        <begin position="272"/>
        <end position="305"/>
    </location>
</feature>
<dbReference type="Gene3D" id="3.40.30.10">
    <property type="entry name" value="Glutaredoxin"/>
    <property type="match status" value="1"/>
</dbReference>
<sequence length="573" mass="60223">MSLNIRKKRPIPERKTKFPTWVGPLSSFRNLNRGFIQKEYRHLEIAISTAATSSGRSIDESSSKVEREGHRAIFGGASNITAIDTKQAEKLYLSLPELANEQHVLLILYTPTCSHCKSMESQVRLLASGLSSEMDQLSIQALDCSTPAAKYFTKQVLGIPAVPAFCIFPRNSRTFYKYRGTSRDAESLLKFLNLVCNQNESRVWSLAPSAASSNASSTMPLLHTADSASAAATPEIAAASPTNITAVWAVGAVSLLLGLVALVMKGKKDQTHAHNASSQDLGAAEVVRESSTQEGGASSSSTRPMQKLLSDIDSTLVRMTGLILRLVRARLGLIIAPMDDASVAVAAGVGSSSKASSGSTPSPNGGASQAVRISGTSSIPLDGAGGLRGATVAAAIVTSTSPFVQHLDSYPHSASGSESTTSSLNMAVSTTHPTSAGFERPSPAVGLLERELSATSVSSAAGALEFTEDRMCQPAADMATMDFSASTASPYGTAATAGAAAASPVVPQLLDQKEALELAMKMQTTLGADTYLKADQVLALMEEEKDDVGRVIERLLQQQQQQGRGGSTRPVDM</sequence>
<gene>
    <name evidence="3" type="ORF">CEUSTIGMA_g7559.t1</name>
</gene>
<feature type="compositionally biased region" description="Low complexity" evidence="1">
    <location>
        <begin position="413"/>
        <end position="423"/>
    </location>
</feature>
<evidence type="ECO:0000313" key="4">
    <source>
        <dbReference type="Proteomes" id="UP000232323"/>
    </source>
</evidence>
<dbReference type="SUPFAM" id="SSF52833">
    <property type="entry name" value="Thioredoxin-like"/>
    <property type="match status" value="1"/>
</dbReference>
<dbReference type="AlphaFoldDB" id="A0A250XAK3"/>
<dbReference type="Proteomes" id="UP000232323">
    <property type="component" value="Unassembled WGS sequence"/>
</dbReference>
<feature type="domain" description="Thioredoxin" evidence="2">
    <location>
        <begin position="98"/>
        <end position="192"/>
    </location>
</feature>
<feature type="compositionally biased region" description="Low complexity" evidence="1">
    <location>
        <begin position="289"/>
        <end position="302"/>
    </location>
</feature>
<dbReference type="InterPro" id="IPR036249">
    <property type="entry name" value="Thioredoxin-like_sf"/>
</dbReference>
<organism evidence="3 4">
    <name type="scientific">Chlamydomonas eustigma</name>
    <dbReference type="NCBI Taxonomy" id="1157962"/>
    <lineage>
        <taxon>Eukaryota</taxon>
        <taxon>Viridiplantae</taxon>
        <taxon>Chlorophyta</taxon>
        <taxon>core chlorophytes</taxon>
        <taxon>Chlorophyceae</taxon>
        <taxon>CS clade</taxon>
        <taxon>Chlamydomonadales</taxon>
        <taxon>Chlamydomonadaceae</taxon>
        <taxon>Chlamydomonas</taxon>
    </lineage>
</organism>
<dbReference type="InterPro" id="IPR013766">
    <property type="entry name" value="Thioredoxin_domain"/>
</dbReference>
<dbReference type="OrthoDB" id="74910at2759"/>
<dbReference type="STRING" id="1157962.A0A250XAK3"/>
<accession>A0A250XAK3</accession>
<feature type="region of interest" description="Disordered" evidence="1">
    <location>
        <begin position="351"/>
        <end position="370"/>
    </location>
</feature>
<name>A0A250XAK3_9CHLO</name>
<reference evidence="3 4" key="1">
    <citation type="submission" date="2017-08" db="EMBL/GenBank/DDBJ databases">
        <title>Acidophilic green algal genome provides insights into adaptation to an acidic environment.</title>
        <authorList>
            <person name="Hirooka S."/>
            <person name="Hirose Y."/>
            <person name="Kanesaki Y."/>
            <person name="Higuchi S."/>
            <person name="Fujiwara T."/>
            <person name="Onuma R."/>
            <person name="Era A."/>
            <person name="Ohbayashi R."/>
            <person name="Uzuka A."/>
            <person name="Nozaki H."/>
            <person name="Yoshikawa H."/>
            <person name="Miyagishima S.Y."/>
        </authorList>
    </citation>
    <scope>NUCLEOTIDE SEQUENCE [LARGE SCALE GENOMIC DNA]</scope>
    <source>
        <strain evidence="3 4">NIES-2499</strain>
    </source>
</reference>
<proteinExistence type="predicted"/>
<protein>
    <recommendedName>
        <fullName evidence="2">Thioredoxin domain-containing protein</fullName>
    </recommendedName>
</protein>
<feature type="compositionally biased region" description="Polar residues" evidence="1">
    <location>
        <begin position="424"/>
        <end position="434"/>
    </location>
</feature>
<evidence type="ECO:0000259" key="2">
    <source>
        <dbReference type="Pfam" id="PF00085"/>
    </source>
</evidence>
<comment type="caution">
    <text evidence="3">The sequence shown here is derived from an EMBL/GenBank/DDBJ whole genome shotgun (WGS) entry which is preliminary data.</text>
</comment>
<evidence type="ECO:0000313" key="3">
    <source>
        <dbReference type="EMBL" id="GAX80121.1"/>
    </source>
</evidence>
<dbReference type="Pfam" id="PF00085">
    <property type="entry name" value="Thioredoxin"/>
    <property type="match status" value="1"/>
</dbReference>